<organism evidence="2 3">
    <name type="scientific">Diplodia seriata</name>
    <dbReference type="NCBI Taxonomy" id="420778"/>
    <lineage>
        <taxon>Eukaryota</taxon>
        <taxon>Fungi</taxon>
        <taxon>Dikarya</taxon>
        <taxon>Ascomycota</taxon>
        <taxon>Pezizomycotina</taxon>
        <taxon>Dothideomycetes</taxon>
        <taxon>Dothideomycetes incertae sedis</taxon>
        <taxon>Botryosphaeriales</taxon>
        <taxon>Botryosphaeriaceae</taxon>
        <taxon>Diplodia</taxon>
    </lineage>
</organism>
<gene>
    <name evidence="2" type="ORF">SLS55_009594</name>
</gene>
<dbReference type="EMBL" id="JAJVCZ030000010">
    <property type="protein sequence ID" value="KAL0255066.1"/>
    <property type="molecule type" value="Genomic_DNA"/>
</dbReference>
<dbReference type="Proteomes" id="UP001430584">
    <property type="component" value="Unassembled WGS sequence"/>
</dbReference>
<feature type="compositionally biased region" description="Polar residues" evidence="1">
    <location>
        <begin position="33"/>
        <end position="43"/>
    </location>
</feature>
<keyword evidence="3" id="KW-1185">Reference proteome</keyword>
<protein>
    <recommendedName>
        <fullName evidence="4">Autophagy protein</fullName>
    </recommendedName>
</protein>
<name>A0ABR3C5J9_9PEZI</name>
<evidence type="ECO:0008006" key="4">
    <source>
        <dbReference type="Google" id="ProtNLM"/>
    </source>
</evidence>
<reference evidence="2 3" key="1">
    <citation type="submission" date="2024-02" db="EMBL/GenBank/DDBJ databases">
        <title>De novo assembly and annotation of 12 fungi associated with fruit tree decline syndrome in Ontario, Canada.</title>
        <authorList>
            <person name="Sulman M."/>
            <person name="Ellouze W."/>
            <person name="Ilyukhin E."/>
        </authorList>
    </citation>
    <scope>NUCLEOTIDE SEQUENCE [LARGE SCALE GENOMIC DNA]</scope>
    <source>
        <strain evidence="2 3">FDS-637</strain>
    </source>
</reference>
<feature type="compositionally biased region" description="Low complexity" evidence="1">
    <location>
        <begin position="79"/>
        <end position="107"/>
    </location>
</feature>
<dbReference type="GeneID" id="92013679"/>
<feature type="region of interest" description="Disordered" evidence="1">
    <location>
        <begin position="1"/>
        <end position="119"/>
    </location>
</feature>
<sequence>MADRPRHYSAQPELSSSTHHSPPHPPPHDQLTFALTHSTSNQHIKMGWFWGSSDSSASADPAKQLDPGLQKFLEKESSHQPQQQLPTPAAPHPTQSSSSSTAPQTPAGGDTSAGPVPAESLYQDGRYAHLWKTYEPLTSIESRTRSDQEKLSDIVAAYNDRRANIGRAALENCAFEQVALSDCFRTGSWAARVSMCRTETQALDRCYTMQSRFLKALGYLSVQGQGADREEAVQMHADRLYQRMLAQERLAKEARERGEEPPAFGSILSRENVAAAMKGEVAPLKVQRVAEAGAKAKVDEAKARELEERELAKDLDEMRGLSPKMRMEFEERLKELHGEERDVELRVIQGEYAESRLIAKQVEALFEEEKVKRLERQEHGKATIGDTIKKWWGW</sequence>
<comment type="caution">
    <text evidence="2">The sequence shown here is derived from an EMBL/GenBank/DDBJ whole genome shotgun (WGS) entry which is preliminary data.</text>
</comment>
<evidence type="ECO:0000313" key="3">
    <source>
        <dbReference type="Proteomes" id="UP001430584"/>
    </source>
</evidence>
<dbReference type="RefSeq" id="XP_066628937.1">
    <property type="nucleotide sequence ID" value="XM_066780991.1"/>
</dbReference>
<accession>A0ABR3C5J9</accession>
<evidence type="ECO:0000313" key="2">
    <source>
        <dbReference type="EMBL" id="KAL0255066.1"/>
    </source>
</evidence>
<proteinExistence type="predicted"/>
<evidence type="ECO:0000256" key="1">
    <source>
        <dbReference type="SAM" id="MobiDB-lite"/>
    </source>
</evidence>